<evidence type="ECO:0000313" key="4">
    <source>
        <dbReference type="Proteomes" id="UP000053676"/>
    </source>
</evidence>
<dbReference type="InterPro" id="IPR002591">
    <property type="entry name" value="Phosphodiest/P_Trfase"/>
</dbReference>
<evidence type="ECO:0000256" key="2">
    <source>
        <dbReference type="SAM" id="Phobius"/>
    </source>
</evidence>
<dbReference type="Pfam" id="PF01663">
    <property type="entry name" value="Phosphodiest"/>
    <property type="match status" value="1"/>
</dbReference>
<dbReference type="OrthoDB" id="5827006at2759"/>
<dbReference type="InterPro" id="IPR017850">
    <property type="entry name" value="Alkaline_phosphatase_core_sf"/>
</dbReference>
<organism evidence="3 4">
    <name type="scientific">Necator americanus</name>
    <name type="common">Human hookworm</name>
    <dbReference type="NCBI Taxonomy" id="51031"/>
    <lineage>
        <taxon>Eukaryota</taxon>
        <taxon>Metazoa</taxon>
        <taxon>Ecdysozoa</taxon>
        <taxon>Nematoda</taxon>
        <taxon>Chromadorea</taxon>
        <taxon>Rhabditida</taxon>
        <taxon>Rhabditina</taxon>
        <taxon>Rhabditomorpha</taxon>
        <taxon>Strongyloidea</taxon>
        <taxon>Ancylostomatidae</taxon>
        <taxon>Bunostominae</taxon>
        <taxon>Necator</taxon>
    </lineage>
</organism>
<dbReference type="SUPFAM" id="SSF53649">
    <property type="entry name" value="Alkaline phosphatase-like"/>
    <property type="match status" value="1"/>
</dbReference>
<feature type="transmembrane region" description="Helical" evidence="2">
    <location>
        <begin position="29"/>
        <end position="51"/>
    </location>
</feature>
<evidence type="ECO:0000313" key="3">
    <source>
        <dbReference type="EMBL" id="ETN78286.1"/>
    </source>
</evidence>
<dbReference type="AlphaFoldDB" id="W2TAU2"/>
<protein>
    <submittedName>
        <fullName evidence="3">Uncharacterized protein</fullName>
    </submittedName>
</protein>
<gene>
    <name evidence="3" type="ORF">NECAME_10483</name>
</gene>
<dbReference type="KEGG" id="nai:NECAME_10483"/>
<keyword evidence="4" id="KW-1185">Reference proteome</keyword>
<keyword evidence="2" id="KW-1133">Transmembrane helix</keyword>
<sequence>MGTARVSPSEENVEEQNKTTTRPFPLKKIFFGVVLILVLLAVILVLIWLILLPGKEDDGKKCSRTCRTPKLLIPHPPLVIISLDGYSTQYLSRKLQPTFDRMAECGVTAKMSW</sequence>
<evidence type="ECO:0000256" key="1">
    <source>
        <dbReference type="SAM" id="MobiDB-lite"/>
    </source>
</evidence>
<name>W2TAU2_NECAM</name>
<proteinExistence type="predicted"/>
<accession>W2TAU2</accession>
<reference evidence="4" key="1">
    <citation type="journal article" date="2014" name="Nat. Genet.">
        <title>Genome of the human hookworm Necator americanus.</title>
        <authorList>
            <person name="Tang Y.T."/>
            <person name="Gao X."/>
            <person name="Rosa B.A."/>
            <person name="Abubucker S."/>
            <person name="Hallsworth-Pepin K."/>
            <person name="Martin J."/>
            <person name="Tyagi R."/>
            <person name="Heizer E."/>
            <person name="Zhang X."/>
            <person name="Bhonagiri-Palsikar V."/>
            <person name="Minx P."/>
            <person name="Warren W.C."/>
            <person name="Wang Q."/>
            <person name="Zhan B."/>
            <person name="Hotez P.J."/>
            <person name="Sternberg P.W."/>
            <person name="Dougall A."/>
            <person name="Gaze S.T."/>
            <person name="Mulvenna J."/>
            <person name="Sotillo J."/>
            <person name="Ranganathan S."/>
            <person name="Rabelo E.M."/>
            <person name="Wilson R.K."/>
            <person name="Felgner P.L."/>
            <person name="Bethony J."/>
            <person name="Hawdon J.M."/>
            <person name="Gasser R.B."/>
            <person name="Loukas A."/>
            <person name="Mitreva M."/>
        </authorList>
    </citation>
    <scope>NUCLEOTIDE SEQUENCE [LARGE SCALE GENOMIC DNA]</scope>
</reference>
<keyword evidence="2" id="KW-0472">Membrane</keyword>
<keyword evidence="2" id="KW-0812">Transmembrane</keyword>
<dbReference type="EMBL" id="KI659997">
    <property type="protein sequence ID" value="ETN78286.1"/>
    <property type="molecule type" value="Genomic_DNA"/>
</dbReference>
<feature type="region of interest" description="Disordered" evidence="1">
    <location>
        <begin position="1"/>
        <end position="20"/>
    </location>
</feature>
<dbReference type="Proteomes" id="UP000053676">
    <property type="component" value="Unassembled WGS sequence"/>
</dbReference>